<evidence type="ECO:0000313" key="5">
    <source>
        <dbReference type="EMBL" id="KAJ0986151.1"/>
    </source>
</evidence>
<dbReference type="PANTHER" id="PTHR31747:SF17">
    <property type="entry name" value="PROTEIN LOL2"/>
    <property type="match status" value="1"/>
</dbReference>
<evidence type="ECO:0000313" key="6">
    <source>
        <dbReference type="Proteomes" id="UP001085076"/>
    </source>
</evidence>
<comment type="subcellular location">
    <subcellularLocation>
        <location evidence="1">Nucleus</location>
    </subcellularLocation>
</comment>
<dbReference type="Proteomes" id="UP001085076">
    <property type="component" value="Miscellaneous, Linkage group lg01"/>
</dbReference>
<feature type="region of interest" description="Disordered" evidence="3">
    <location>
        <begin position="106"/>
        <end position="125"/>
    </location>
</feature>
<dbReference type="PANTHER" id="PTHR31747">
    <property type="entry name" value="PROTEIN LSD1"/>
    <property type="match status" value="1"/>
</dbReference>
<accession>A0A9D5D6C6</accession>
<evidence type="ECO:0000256" key="3">
    <source>
        <dbReference type="SAM" id="MobiDB-lite"/>
    </source>
</evidence>
<dbReference type="InterPro" id="IPR040319">
    <property type="entry name" value="LSD1-like"/>
</dbReference>
<feature type="compositionally biased region" description="Pro residues" evidence="3">
    <location>
        <begin position="21"/>
        <end position="30"/>
    </location>
</feature>
<dbReference type="GO" id="GO:0005634">
    <property type="term" value="C:nucleus"/>
    <property type="evidence" value="ECO:0007669"/>
    <property type="project" value="UniProtKB-SubCell"/>
</dbReference>
<evidence type="ECO:0000256" key="1">
    <source>
        <dbReference type="ARBA" id="ARBA00004123"/>
    </source>
</evidence>
<evidence type="ECO:0000259" key="4">
    <source>
        <dbReference type="Pfam" id="PF06943"/>
    </source>
</evidence>
<dbReference type="AlphaFoldDB" id="A0A9D5D6C6"/>
<protein>
    <recommendedName>
        <fullName evidence="4">Zinc finger LSD1-type domain-containing protein</fullName>
    </recommendedName>
</protein>
<feature type="region of interest" description="Disordered" evidence="3">
    <location>
        <begin position="1"/>
        <end position="32"/>
    </location>
</feature>
<gene>
    <name evidence="5" type="ORF">J5N97_004507</name>
</gene>
<proteinExistence type="predicted"/>
<comment type="caution">
    <text evidence="5">The sequence shown here is derived from an EMBL/GenBank/DDBJ whole genome shotgun (WGS) entry which is preliminary data.</text>
</comment>
<reference evidence="5" key="2">
    <citation type="journal article" date="2022" name="Hortic Res">
        <title>The genome of Dioscorea zingiberensis sheds light on the biosynthesis, origin and evolution of the medicinally important diosgenin saponins.</title>
        <authorList>
            <person name="Li Y."/>
            <person name="Tan C."/>
            <person name="Li Z."/>
            <person name="Guo J."/>
            <person name="Li S."/>
            <person name="Chen X."/>
            <person name="Wang C."/>
            <person name="Dai X."/>
            <person name="Yang H."/>
            <person name="Song W."/>
            <person name="Hou L."/>
            <person name="Xu J."/>
            <person name="Tong Z."/>
            <person name="Xu A."/>
            <person name="Yuan X."/>
            <person name="Wang W."/>
            <person name="Yang Q."/>
            <person name="Chen L."/>
            <person name="Sun Z."/>
            <person name="Wang K."/>
            <person name="Pan B."/>
            <person name="Chen J."/>
            <person name="Bao Y."/>
            <person name="Liu F."/>
            <person name="Qi X."/>
            <person name="Gang D.R."/>
            <person name="Wen J."/>
            <person name="Li J."/>
        </authorList>
    </citation>
    <scope>NUCLEOTIDE SEQUENCE</scope>
    <source>
        <strain evidence="5">Dzin_1.0</strain>
    </source>
</reference>
<feature type="compositionally biased region" description="Pro residues" evidence="3">
    <location>
        <begin position="116"/>
        <end position="125"/>
    </location>
</feature>
<feature type="domain" description="Zinc finger LSD1-type" evidence="4">
    <location>
        <begin position="74"/>
        <end position="98"/>
    </location>
</feature>
<dbReference type="Pfam" id="PF06943">
    <property type="entry name" value="zf-LSD1"/>
    <property type="match status" value="2"/>
</dbReference>
<dbReference type="EMBL" id="JAGGNH010000001">
    <property type="protein sequence ID" value="KAJ0986151.1"/>
    <property type="molecule type" value="Genomic_DNA"/>
</dbReference>
<keyword evidence="6" id="KW-1185">Reference proteome</keyword>
<feature type="domain" description="Zinc finger LSD1-type" evidence="4">
    <location>
        <begin position="36"/>
        <end position="60"/>
    </location>
</feature>
<dbReference type="OrthoDB" id="509329at2759"/>
<dbReference type="InterPro" id="IPR005735">
    <property type="entry name" value="Znf_LSD1"/>
</dbReference>
<name>A0A9D5D6C6_9LILI</name>
<keyword evidence="2" id="KW-0539">Nucleus</keyword>
<evidence type="ECO:0000256" key="2">
    <source>
        <dbReference type="ARBA" id="ARBA00023242"/>
    </source>
</evidence>
<dbReference type="NCBIfam" id="TIGR01053">
    <property type="entry name" value="LSD1"/>
    <property type="match status" value="2"/>
</dbReference>
<sequence length="125" mass="13446">MAAEMASSPETAPPGWEHVSPSPPPQPPPEMGQMVCGKCRELISYPRGAVHVKCPCCQIVNFVLEAHQVGNVKCRTCSVLLMYPYGAPSVRCSCCRSVTEIGAHNIRPPVSVQQGQPPPPRNPSN</sequence>
<organism evidence="5 6">
    <name type="scientific">Dioscorea zingiberensis</name>
    <dbReference type="NCBI Taxonomy" id="325984"/>
    <lineage>
        <taxon>Eukaryota</taxon>
        <taxon>Viridiplantae</taxon>
        <taxon>Streptophyta</taxon>
        <taxon>Embryophyta</taxon>
        <taxon>Tracheophyta</taxon>
        <taxon>Spermatophyta</taxon>
        <taxon>Magnoliopsida</taxon>
        <taxon>Liliopsida</taxon>
        <taxon>Dioscoreales</taxon>
        <taxon>Dioscoreaceae</taxon>
        <taxon>Dioscorea</taxon>
    </lineage>
</organism>
<reference evidence="5" key="1">
    <citation type="submission" date="2021-03" db="EMBL/GenBank/DDBJ databases">
        <authorList>
            <person name="Li Z."/>
            <person name="Yang C."/>
        </authorList>
    </citation>
    <scope>NUCLEOTIDE SEQUENCE</scope>
    <source>
        <strain evidence="5">Dzin_1.0</strain>
        <tissue evidence="5">Leaf</tissue>
    </source>
</reference>